<dbReference type="Pfam" id="PF18885">
    <property type="entry name" value="DUF5648"/>
    <property type="match status" value="1"/>
</dbReference>
<proteinExistence type="predicted"/>
<evidence type="ECO:0000313" key="3">
    <source>
        <dbReference type="EMBL" id="MDN3567127.1"/>
    </source>
</evidence>
<gene>
    <name evidence="3" type="ORF">QWZ14_22335</name>
</gene>
<dbReference type="EMBL" id="JAUFPN010000185">
    <property type="protein sequence ID" value="MDN3567127.1"/>
    <property type="molecule type" value="Genomic_DNA"/>
</dbReference>
<name>A0ABT8ABC9_9PROT</name>
<evidence type="ECO:0000259" key="2">
    <source>
        <dbReference type="Pfam" id="PF18885"/>
    </source>
</evidence>
<protein>
    <recommendedName>
        <fullName evidence="2">DUF5648 domain-containing protein</fullName>
    </recommendedName>
</protein>
<feature type="domain" description="DUF5648" evidence="2">
    <location>
        <begin position="128"/>
        <end position="174"/>
    </location>
</feature>
<reference evidence="4" key="1">
    <citation type="journal article" date="2019" name="Int. J. Syst. Evol. Microbiol.">
        <title>The Global Catalogue of Microorganisms (GCM) 10K type strain sequencing project: providing services to taxonomists for standard genome sequencing and annotation.</title>
        <authorList>
            <consortium name="The Broad Institute Genomics Platform"/>
            <consortium name="The Broad Institute Genome Sequencing Center for Infectious Disease"/>
            <person name="Wu L."/>
            <person name="Ma J."/>
        </authorList>
    </citation>
    <scope>NUCLEOTIDE SEQUENCE [LARGE SCALE GENOMIC DNA]</scope>
    <source>
        <strain evidence="4">CECT 7131</strain>
    </source>
</reference>
<evidence type="ECO:0000256" key="1">
    <source>
        <dbReference type="SAM" id="MobiDB-lite"/>
    </source>
</evidence>
<organism evidence="3 4">
    <name type="scientific">Paeniroseomonas aquatica</name>
    <dbReference type="NCBI Taxonomy" id="373043"/>
    <lineage>
        <taxon>Bacteria</taxon>
        <taxon>Pseudomonadati</taxon>
        <taxon>Pseudomonadota</taxon>
        <taxon>Alphaproteobacteria</taxon>
        <taxon>Acetobacterales</taxon>
        <taxon>Acetobacteraceae</taxon>
        <taxon>Paeniroseomonas</taxon>
    </lineage>
</organism>
<comment type="caution">
    <text evidence="3">The sequence shown here is derived from an EMBL/GenBank/DDBJ whole genome shotgun (WGS) entry which is preliminary data.</text>
</comment>
<feature type="region of interest" description="Disordered" evidence="1">
    <location>
        <begin position="90"/>
        <end position="111"/>
    </location>
</feature>
<sequence length="185" mass="19748">MLSDEVVLRAPAGVAGGIINDREADGQWDGVSPEICGYYLQFLALAATGPGSARHRETAARVIGFLDAEGKAGAPRTLYRRLPGLSRSGSRSTCASISGGGGARHGDPRPRHVVRPRRSVLLVSKTAQEGFTAVYRFYGPSHGSHFCTASEAEKTFVQTRPANRYNLDGIAHHVPTGDGLDRMFA</sequence>
<evidence type="ECO:0000313" key="4">
    <source>
        <dbReference type="Proteomes" id="UP001529369"/>
    </source>
</evidence>
<dbReference type="InterPro" id="IPR043708">
    <property type="entry name" value="DUF5648"/>
</dbReference>
<dbReference type="Proteomes" id="UP001529369">
    <property type="component" value="Unassembled WGS sequence"/>
</dbReference>
<accession>A0ABT8ABC9</accession>
<keyword evidence="4" id="KW-1185">Reference proteome</keyword>
<dbReference type="RefSeq" id="WP_290319137.1">
    <property type="nucleotide sequence ID" value="NZ_JAUFPN010000185.1"/>
</dbReference>